<accession>A0A239TW07</accession>
<reference evidence="3 4" key="1">
    <citation type="submission" date="2017-06" db="EMBL/GenBank/DDBJ databases">
        <authorList>
            <consortium name="Pathogen Informatics"/>
        </authorList>
    </citation>
    <scope>NUCLEOTIDE SEQUENCE [LARGE SCALE GENOMIC DNA]</scope>
    <source>
        <strain evidence="3 4">NCTC10570</strain>
    </source>
</reference>
<proteinExistence type="predicted"/>
<organism evidence="3 4">
    <name type="scientific">Megamonas hypermegale</name>
    <dbReference type="NCBI Taxonomy" id="158847"/>
    <lineage>
        <taxon>Bacteria</taxon>
        <taxon>Bacillati</taxon>
        <taxon>Bacillota</taxon>
        <taxon>Negativicutes</taxon>
        <taxon>Selenomonadales</taxon>
        <taxon>Selenomonadaceae</taxon>
        <taxon>Megamonas</taxon>
    </lineage>
</organism>
<evidence type="ECO:0000313" key="3">
    <source>
        <dbReference type="EMBL" id="SNV01308.1"/>
    </source>
</evidence>
<evidence type="ECO:0000313" key="4">
    <source>
        <dbReference type="Proteomes" id="UP000215383"/>
    </source>
</evidence>
<feature type="coiled-coil region" evidence="1">
    <location>
        <begin position="106"/>
        <end position="140"/>
    </location>
</feature>
<gene>
    <name evidence="3" type="ORF">SAMEA4364220_01413</name>
</gene>
<dbReference type="EMBL" id="LT906446">
    <property type="protein sequence ID" value="SNV01308.1"/>
    <property type="molecule type" value="Genomic_DNA"/>
</dbReference>
<feature type="coiled-coil region" evidence="1">
    <location>
        <begin position="171"/>
        <end position="209"/>
    </location>
</feature>
<dbReference type="eggNOG" id="ENOG5033TFF">
    <property type="taxonomic scope" value="Bacteria"/>
</dbReference>
<dbReference type="Proteomes" id="UP000215383">
    <property type="component" value="Chromosome 1"/>
</dbReference>
<keyword evidence="2" id="KW-0812">Transmembrane</keyword>
<dbReference type="RefSeq" id="WP_027889413.1">
    <property type="nucleotide sequence ID" value="NZ_LT906446.1"/>
</dbReference>
<feature type="transmembrane region" description="Helical" evidence="2">
    <location>
        <begin position="12"/>
        <end position="31"/>
    </location>
</feature>
<keyword evidence="4" id="KW-1185">Reference proteome</keyword>
<dbReference type="GeneID" id="78507412"/>
<dbReference type="AlphaFoldDB" id="A0A239TW07"/>
<name>A0A239TW07_9FIRM</name>
<keyword evidence="2" id="KW-0472">Membrane</keyword>
<keyword evidence="2" id="KW-1133">Transmembrane helix</keyword>
<evidence type="ECO:0000256" key="1">
    <source>
        <dbReference type="SAM" id="Coils"/>
    </source>
</evidence>
<sequence>MNINKIIKKCLYNLFMTLVPWAILSRIAYAANGEIESVDDINIINEKVNNALDLASRTQQTADKILLQVNDILGISLDLWIYILLGICLFIILGMIFLLNQRANDNRIVNDKIRQLEGKIDKLERCIETFENEKNKTKTISVTTINKPTKEIFDYKTNNEFLGRNDANETLQNQNMNLVQKEFELKQSKKEQEDEFKELKMKYMDFVNKYNNLYRFSGYEAKQKRKTFEQDFNIRTFTCNNYEKRIDELSDIRESYSEPTFKDSGSDGVYWATFMKDNMYAVVPRFNITYENQLHEMAGMKEAFNSDYKNEGAYKYIKVIKPAFFSYLNGNWKLEEQGKLELRKQ</sequence>
<evidence type="ECO:0000256" key="2">
    <source>
        <dbReference type="SAM" id="Phobius"/>
    </source>
</evidence>
<keyword evidence="1" id="KW-0175">Coiled coil</keyword>
<protein>
    <submittedName>
        <fullName evidence="3">Uncharacterized protein</fullName>
    </submittedName>
</protein>
<feature type="transmembrane region" description="Helical" evidence="2">
    <location>
        <begin position="79"/>
        <end position="99"/>
    </location>
</feature>